<evidence type="ECO:0000256" key="1">
    <source>
        <dbReference type="SAM" id="MobiDB-lite"/>
    </source>
</evidence>
<dbReference type="EMBL" id="JAGPXC010000002">
    <property type="protein sequence ID" value="KAH6658573.1"/>
    <property type="molecule type" value="Genomic_DNA"/>
</dbReference>
<evidence type="ECO:0000313" key="3">
    <source>
        <dbReference type="Proteomes" id="UP000758603"/>
    </source>
</evidence>
<evidence type="ECO:0000313" key="2">
    <source>
        <dbReference type="EMBL" id="KAH6658573.1"/>
    </source>
</evidence>
<accession>A0A9P8UUH0</accession>
<dbReference type="RefSeq" id="XP_045962807.1">
    <property type="nucleotide sequence ID" value="XM_046107000.1"/>
</dbReference>
<proteinExistence type="predicted"/>
<comment type="caution">
    <text evidence="2">The sequence shown here is derived from an EMBL/GenBank/DDBJ whole genome shotgun (WGS) entry which is preliminary data.</text>
</comment>
<feature type="compositionally biased region" description="Basic and acidic residues" evidence="1">
    <location>
        <begin position="135"/>
        <end position="154"/>
    </location>
</feature>
<feature type="region of interest" description="Disordered" evidence="1">
    <location>
        <begin position="135"/>
        <end position="160"/>
    </location>
</feature>
<dbReference type="AlphaFoldDB" id="A0A9P8UUH0"/>
<reference evidence="2" key="1">
    <citation type="journal article" date="2021" name="Nat. Commun.">
        <title>Genetic determinants of endophytism in the Arabidopsis root mycobiome.</title>
        <authorList>
            <person name="Mesny F."/>
            <person name="Miyauchi S."/>
            <person name="Thiergart T."/>
            <person name="Pickel B."/>
            <person name="Atanasova L."/>
            <person name="Karlsson M."/>
            <person name="Huettel B."/>
            <person name="Barry K.W."/>
            <person name="Haridas S."/>
            <person name="Chen C."/>
            <person name="Bauer D."/>
            <person name="Andreopoulos W."/>
            <person name="Pangilinan J."/>
            <person name="LaButti K."/>
            <person name="Riley R."/>
            <person name="Lipzen A."/>
            <person name="Clum A."/>
            <person name="Drula E."/>
            <person name="Henrissat B."/>
            <person name="Kohler A."/>
            <person name="Grigoriev I.V."/>
            <person name="Martin F.M."/>
            <person name="Hacquard S."/>
        </authorList>
    </citation>
    <scope>NUCLEOTIDE SEQUENCE</scope>
    <source>
        <strain evidence="2">MPI-SDFR-AT-0073</strain>
    </source>
</reference>
<keyword evidence="3" id="KW-1185">Reference proteome</keyword>
<sequence>MPDKVVPGSRNFTFKQSELYGVYITPFTSWGNLQIGLNSSILSITSTFFNIRSNVQESDLSARFPIITMISKLILTAIFLGNNIIATPINNGGAKVIAHSERHDIEGYYYGDIVKRTGLSARELAARNVLTLRASESKAEEAKKEKTKESEEKKKKQGKC</sequence>
<protein>
    <submittedName>
        <fullName evidence="2">Uncharacterized protein</fullName>
    </submittedName>
</protein>
<gene>
    <name evidence="2" type="ORF">BKA67DRAFT_656757</name>
</gene>
<dbReference type="GeneID" id="70135891"/>
<dbReference type="Proteomes" id="UP000758603">
    <property type="component" value="Unassembled WGS sequence"/>
</dbReference>
<name>A0A9P8UUH0_9PEZI</name>
<organism evidence="2 3">
    <name type="scientific">Truncatella angustata</name>
    <dbReference type="NCBI Taxonomy" id="152316"/>
    <lineage>
        <taxon>Eukaryota</taxon>
        <taxon>Fungi</taxon>
        <taxon>Dikarya</taxon>
        <taxon>Ascomycota</taxon>
        <taxon>Pezizomycotina</taxon>
        <taxon>Sordariomycetes</taxon>
        <taxon>Xylariomycetidae</taxon>
        <taxon>Amphisphaeriales</taxon>
        <taxon>Sporocadaceae</taxon>
        <taxon>Truncatella</taxon>
    </lineage>
</organism>